<dbReference type="AlphaFoldDB" id="A0A9J5XN28"/>
<keyword evidence="4" id="KW-0964">Secreted</keyword>
<keyword evidence="3" id="KW-0713">Self-incompatibility</keyword>
<sequence>MSSSSQYYHLFLYLFLLSFSSLINSKEIDFVVVVGNEAPNTVDIHFSLEGVPAGILSIEPKQVYKLIAPYDPKGNNTLSGEMKLGKKHGVFKLFESNNTKICHDNDGDCEWRIREDGLCMLVAGKCVMFKWDTTPYSFRKITSEPIKYVALTNETKDTVNTSCSVDGKPKIDTPMESGVSYQMSPSFNPKGNNTVSCEMTLREKHGVFMLFDSNDKKTCHTADGDCEWSIREDGLCLLIEDKCVMFKWDTTHYNSFRKIASKPIKYVARNTMQYMSNNP</sequence>
<evidence type="ECO:0000313" key="7">
    <source>
        <dbReference type="EMBL" id="KAG5588472.1"/>
    </source>
</evidence>
<dbReference type="GO" id="GO:0005576">
    <property type="term" value="C:extracellular region"/>
    <property type="evidence" value="ECO:0007669"/>
    <property type="project" value="UniProtKB-SubCell"/>
</dbReference>
<evidence type="ECO:0000256" key="6">
    <source>
        <dbReference type="SAM" id="SignalP"/>
    </source>
</evidence>
<evidence type="ECO:0000256" key="1">
    <source>
        <dbReference type="ARBA" id="ARBA00004613"/>
    </source>
</evidence>
<evidence type="ECO:0000313" key="8">
    <source>
        <dbReference type="Proteomes" id="UP000824120"/>
    </source>
</evidence>
<feature type="chain" id="PRO_5043377920" evidence="6">
    <location>
        <begin position="26"/>
        <end position="279"/>
    </location>
</feature>
<dbReference type="Pfam" id="PF05938">
    <property type="entry name" value="Self-incomp_S1"/>
    <property type="match status" value="1"/>
</dbReference>
<protein>
    <submittedName>
        <fullName evidence="7">Uncharacterized protein</fullName>
    </submittedName>
</protein>
<dbReference type="GO" id="GO:0060320">
    <property type="term" value="P:rejection of self pollen"/>
    <property type="evidence" value="ECO:0007669"/>
    <property type="project" value="UniProtKB-KW"/>
</dbReference>
<comment type="similarity">
    <text evidence="2">Belongs to the plant self-incompatibility (S1) protein family.</text>
</comment>
<evidence type="ECO:0000256" key="5">
    <source>
        <dbReference type="ARBA" id="ARBA00022729"/>
    </source>
</evidence>
<evidence type="ECO:0000256" key="2">
    <source>
        <dbReference type="ARBA" id="ARBA00005581"/>
    </source>
</evidence>
<accession>A0A9J5XN28</accession>
<proteinExistence type="inferred from homology"/>
<reference evidence="7 8" key="1">
    <citation type="submission" date="2020-09" db="EMBL/GenBank/DDBJ databases">
        <title>De no assembly of potato wild relative species, Solanum commersonii.</title>
        <authorList>
            <person name="Cho K."/>
        </authorList>
    </citation>
    <scope>NUCLEOTIDE SEQUENCE [LARGE SCALE GENOMIC DNA]</scope>
    <source>
        <strain evidence="7">LZ3.2</strain>
        <tissue evidence="7">Leaf</tissue>
    </source>
</reference>
<keyword evidence="5 6" id="KW-0732">Signal</keyword>
<dbReference type="InterPro" id="IPR010264">
    <property type="entry name" value="Self-incomp_S1"/>
</dbReference>
<evidence type="ECO:0000256" key="3">
    <source>
        <dbReference type="ARBA" id="ARBA00022471"/>
    </source>
</evidence>
<name>A0A9J5XN28_SOLCO</name>
<organism evidence="7 8">
    <name type="scientific">Solanum commersonii</name>
    <name type="common">Commerson's wild potato</name>
    <name type="synonym">Commerson's nightshade</name>
    <dbReference type="NCBI Taxonomy" id="4109"/>
    <lineage>
        <taxon>Eukaryota</taxon>
        <taxon>Viridiplantae</taxon>
        <taxon>Streptophyta</taxon>
        <taxon>Embryophyta</taxon>
        <taxon>Tracheophyta</taxon>
        <taxon>Spermatophyta</taxon>
        <taxon>Magnoliopsida</taxon>
        <taxon>eudicotyledons</taxon>
        <taxon>Gunneridae</taxon>
        <taxon>Pentapetalae</taxon>
        <taxon>asterids</taxon>
        <taxon>lamiids</taxon>
        <taxon>Solanales</taxon>
        <taxon>Solanaceae</taxon>
        <taxon>Solanoideae</taxon>
        <taxon>Solaneae</taxon>
        <taxon>Solanum</taxon>
    </lineage>
</organism>
<comment type="subcellular location">
    <subcellularLocation>
        <location evidence="1">Secreted</location>
    </subcellularLocation>
</comment>
<dbReference type="EMBL" id="JACXVP010000009">
    <property type="protein sequence ID" value="KAG5588472.1"/>
    <property type="molecule type" value="Genomic_DNA"/>
</dbReference>
<evidence type="ECO:0000256" key="4">
    <source>
        <dbReference type="ARBA" id="ARBA00022525"/>
    </source>
</evidence>
<comment type="caution">
    <text evidence="7">The sequence shown here is derived from an EMBL/GenBank/DDBJ whole genome shotgun (WGS) entry which is preliminary data.</text>
</comment>
<keyword evidence="8" id="KW-1185">Reference proteome</keyword>
<feature type="signal peptide" evidence="6">
    <location>
        <begin position="1"/>
        <end position="25"/>
    </location>
</feature>
<dbReference type="Proteomes" id="UP000824120">
    <property type="component" value="Chromosome 9"/>
</dbReference>
<gene>
    <name evidence="7" type="ORF">H5410_048906</name>
</gene>